<feature type="repeat" description="ARM" evidence="6">
    <location>
        <begin position="176"/>
        <end position="209"/>
    </location>
</feature>
<dbReference type="Pfam" id="PF13646">
    <property type="entry name" value="HEAT_2"/>
    <property type="match status" value="1"/>
</dbReference>
<evidence type="ECO:0000256" key="6">
    <source>
        <dbReference type="PROSITE-ProRule" id="PRU00259"/>
    </source>
</evidence>
<comment type="similarity">
    <text evidence="1 5">Belongs to the importin alpha family.</text>
</comment>
<dbReference type="PIRSF" id="PIRSF005673">
    <property type="entry name" value="Importin_alpha"/>
    <property type="match status" value="1"/>
</dbReference>
<sequence length="445" mass="49393">MSRKTEMEEVSQAMIDGVMSDDLPLQFESIAKIRSILSRRDITIPCETVIRSGIMPRLVQFLDKQEYPTLQYEAAWILKDIATEKPNELVDHDAVPFLIQLLNSPTEYIREQAILALGNVAGHSTKYRDFVLQLGVLMPLLSLMYKGKSKTLRSGTRTLCNLFCGQPPLTFDQMKPALPALKLLLHSNDEEVVKNACLALSNISYGSEDGIQSLIEADFVPKLVQLLKHPSPAVLVHALRTIGDITAGNNQQTRSVVNCGALPILSDLLTRNYEKNIKKSACWVISNITAGTEEQIQSVIDESLIPTLVNLAQSADIDIKKEAVWAILGVVVGGSLHQIKYMVKQSCIKPLCDILVCPDLRTILLSECLDGLANILKAGEVVTNVRDKNCYALLIEGAEGREKIEDLQSHENGEICSKALKILEKYWLVKDDEKYEYQSDESVGS</sequence>
<evidence type="ECO:0000256" key="1">
    <source>
        <dbReference type="ARBA" id="ARBA00010394"/>
    </source>
</evidence>
<dbReference type="Pfam" id="PF00514">
    <property type="entry name" value="Arm"/>
    <property type="match status" value="4"/>
</dbReference>
<dbReference type="Gene3D" id="1.25.10.10">
    <property type="entry name" value="Leucine-rich Repeat Variant"/>
    <property type="match status" value="1"/>
</dbReference>
<feature type="repeat" description="ARM" evidence="6">
    <location>
        <begin position="260"/>
        <end position="295"/>
    </location>
</feature>
<evidence type="ECO:0000256" key="3">
    <source>
        <dbReference type="ARBA" id="ARBA00022737"/>
    </source>
</evidence>
<dbReference type="InterPro" id="IPR016024">
    <property type="entry name" value="ARM-type_fold"/>
</dbReference>
<dbReference type="Pfam" id="PF16186">
    <property type="entry name" value="Arm_3"/>
    <property type="match status" value="1"/>
</dbReference>
<keyword evidence="4 5" id="KW-0653">Protein transport</keyword>
<evidence type="ECO:0000256" key="2">
    <source>
        <dbReference type="ARBA" id="ARBA00022448"/>
    </source>
</evidence>
<keyword evidence="3" id="KW-0677">Repeat</keyword>
<evidence type="ECO:0000313" key="8">
    <source>
        <dbReference type="RefSeq" id="XP_010444225.1"/>
    </source>
</evidence>
<keyword evidence="2 5" id="KW-0813">Transport</keyword>
<evidence type="ECO:0000256" key="4">
    <source>
        <dbReference type="ARBA" id="ARBA00022927"/>
    </source>
</evidence>
<dbReference type="GeneID" id="104726944"/>
<dbReference type="PROSITE" id="PS50176">
    <property type="entry name" value="ARM_REPEAT"/>
    <property type="match status" value="4"/>
</dbReference>
<protein>
    <recommendedName>
        <fullName evidence="5">Importin subunit alpha</fullName>
    </recommendedName>
</protein>
<evidence type="ECO:0000313" key="7">
    <source>
        <dbReference type="Proteomes" id="UP000694864"/>
    </source>
</evidence>
<organism evidence="7 8">
    <name type="scientific">Camelina sativa</name>
    <name type="common">False flax</name>
    <name type="synonym">Myagrum sativum</name>
    <dbReference type="NCBI Taxonomy" id="90675"/>
    <lineage>
        <taxon>Eukaryota</taxon>
        <taxon>Viridiplantae</taxon>
        <taxon>Streptophyta</taxon>
        <taxon>Embryophyta</taxon>
        <taxon>Tracheophyta</taxon>
        <taxon>Spermatophyta</taxon>
        <taxon>Magnoliopsida</taxon>
        <taxon>eudicotyledons</taxon>
        <taxon>Gunneridae</taxon>
        <taxon>Pentapetalae</taxon>
        <taxon>rosids</taxon>
        <taxon>malvids</taxon>
        <taxon>Brassicales</taxon>
        <taxon>Brassicaceae</taxon>
        <taxon>Camelineae</taxon>
        <taxon>Camelina</taxon>
    </lineage>
</organism>
<evidence type="ECO:0000256" key="5">
    <source>
        <dbReference type="PIRNR" id="PIRNR005673"/>
    </source>
</evidence>
<dbReference type="SUPFAM" id="SSF48371">
    <property type="entry name" value="ARM repeat"/>
    <property type="match status" value="1"/>
</dbReference>
<dbReference type="RefSeq" id="XP_010444225.1">
    <property type="nucleotide sequence ID" value="XM_010445923.2"/>
</dbReference>
<dbReference type="SMART" id="SM00185">
    <property type="entry name" value="ARM"/>
    <property type="match status" value="8"/>
</dbReference>
<reference evidence="7" key="1">
    <citation type="journal article" date="2014" name="Nat. Commun.">
        <title>The emerging biofuel crop Camelina sativa retains a highly undifferentiated hexaploid genome structure.</title>
        <authorList>
            <person name="Kagale S."/>
            <person name="Koh C."/>
            <person name="Nixon J."/>
            <person name="Bollina V."/>
            <person name="Clarke W.E."/>
            <person name="Tuteja R."/>
            <person name="Spillane C."/>
            <person name="Robinson S.J."/>
            <person name="Links M.G."/>
            <person name="Clarke C."/>
            <person name="Higgins E.E."/>
            <person name="Huebert T."/>
            <person name="Sharpe A.G."/>
            <person name="Parkin I.A."/>
        </authorList>
    </citation>
    <scope>NUCLEOTIDE SEQUENCE [LARGE SCALE GENOMIC DNA]</scope>
    <source>
        <strain evidence="7">cv. DH55</strain>
    </source>
</reference>
<gene>
    <name evidence="8" type="primary">LOC104726944</name>
</gene>
<dbReference type="Proteomes" id="UP000694864">
    <property type="component" value="Chromosome 2"/>
</dbReference>
<feature type="repeat" description="ARM" evidence="6">
    <location>
        <begin position="53"/>
        <end position="88"/>
    </location>
</feature>
<name>A0ABM0UPN4_CAMSA</name>
<dbReference type="PANTHER" id="PTHR23316">
    <property type="entry name" value="IMPORTIN ALPHA"/>
    <property type="match status" value="1"/>
</dbReference>
<keyword evidence="7" id="KW-1185">Reference proteome</keyword>
<dbReference type="InterPro" id="IPR032413">
    <property type="entry name" value="Arm_3"/>
</dbReference>
<dbReference type="InterPro" id="IPR024931">
    <property type="entry name" value="Importin_alpha"/>
</dbReference>
<reference evidence="8" key="2">
    <citation type="submission" date="2025-08" db="UniProtKB">
        <authorList>
            <consortium name="RefSeq"/>
        </authorList>
    </citation>
    <scope>IDENTIFICATION</scope>
    <source>
        <tissue evidence="8">Leaf</tissue>
    </source>
</reference>
<feature type="repeat" description="ARM" evidence="6">
    <location>
        <begin position="93"/>
        <end position="135"/>
    </location>
</feature>
<proteinExistence type="inferred from homology"/>
<dbReference type="InterPro" id="IPR000225">
    <property type="entry name" value="Armadillo"/>
</dbReference>
<dbReference type="InterPro" id="IPR011989">
    <property type="entry name" value="ARM-like"/>
</dbReference>
<accession>A0ABM0UPN4</accession>